<sequence length="470" mass="52974">MFSLLSLAHKLCPQFISPNTGERHTSTNDGRDQITALPNNLLSEIVSRLPIIDAIRTTTLSHGWSRIWHSVPLSLDHSQIRRAGENILDDLSNNAMVARVSSILSSQPGPFNSIHLTCSSMGSHNDALKSWFKAFADKHLKELAFLNLHYPNDIMVPTDLFCCKSLKRLYLGGVQLPANTGIIPCSHTFHELWEICLYRCILHEWDIENLLTCSPKVEKLSLVNSACGWPLRLHIRSHSLRCMLHWASSLEELAMVSTPCLERLILWRDDALHWSDCKKIKICSTPKLQVIGYLNPADHVLQIRDTVIKNDMKASAATVVPSVEVLAMTIRFGVHEEERMVPCFLKCFPSSIIARTQTTNEVNLEFWKDVGSIQCVRSSIKKVIFDDFSGEECDLHSSLSLHKMQISWKRFTSSLPRRIFLQGVLWGMVQVCASAKNAWNYQMASDLSLYDPFGYIVSAITTASCPSLIA</sequence>
<evidence type="ECO:0000313" key="3">
    <source>
        <dbReference type="Proteomes" id="UP000008021"/>
    </source>
</evidence>
<dbReference type="InterPro" id="IPR036047">
    <property type="entry name" value="F-box-like_dom_sf"/>
</dbReference>
<dbReference type="HOGENOM" id="CLU_023151_4_2_1"/>
<dbReference type="InterPro" id="IPR055411">
    <property type="entry name" value="LRR_FXL15/At3g58940/PEG3-like"/>
</dbReference>
<dbReference type="SMART" id="SM00256">
    <property type="entry name" value="FBOX"/>
    <property type="match status" value="1"/>
</dbReference>
<dbReference type="Gene3D" id="3.80.10.10">
    <property type="entry name" value="Ribonuclease Inhibitor"/>
    <property type="match status" value="1"/>
</dbReference>
<reference evidence="2" key="1">
    <citation type="submission" date="2015-04" db="UniProtKB">
        <authorList>
            <consortium name="EnsemblPlants"/>
        </authorList>
    </citation>
    <scope>IDENTIFICATION</scope>
</reference>
<dbReference type="Proteomes" id="UP000008021">
    <property type="component" value="Chromosome 1"/>
</dbReference>
<dbReference type="InterPro" id="IPR001810">
    <property type="entry name" value="F-box_dom"/>
</dbReference>
<dbReference type="PANTHER" id="PTHR32141">
    <property type="match status" value="1"/>
</dbReference>
<reference evidence="2" key="2">
    <citation type="submission" date="2018-05" db="EMBL/GenBank/DDBJ databases">
        <title>OmerRS3 (Oryza meridionalis Reference Sequence Version 3).</title>
        <authorList>
            <person name="Zhang J."/>
            <person name="Kudrna D."/>
            <person name="Lee S."/>
            <person name="Talag J."/>
            <person name="Welchert J."/>
            <person name="Wing R.A."/>
        </authorList>
    </citation>
    <scope>NUCLEOTIDE SEQUENCE [LARGE SCALE GENOMIC DNA]</scope>
    <source>
        <strain evidence="2">cv. OR44</strain>
    </source>
</reference>
<protein>
    <recommendedName>
        <fullName evidence="1">F-box domain-containing protein</fullName>
    </recommendedName>
</protein>
<accession>A0A0E0C470</accession>
<organism evidence="2">
    <name type="scientific">Oryza meridionalis</name>
    <dbReference type="NCBI Taxonomy" id="40149"/>
    <lineage>
        <taxon>Eukaryota</taxon>
        <taxon>Viridiplantae</taxon>
        <taxon>Streptophyta</taxon>
        <taxon>Embryophyta</taxon>
        <taxon>Tracheophyta</taxon>
        <taxon>Spermatophyta</taxon>
        <taxon>Magnoliopsida</taxon>
        <taxon>Liliopsida</taxon>
        <taxon>Poales</taxon>
        <taxon>Poaceae</taxon>
        <taxon>BOP clade</taxon>
        <taxon>Oryzoideae</taxon>
        <taxon>Oryzeae</taxon>
        <taxon>Oryzinae</taxon>
        <taxon>Oryza</taxon>
    </lineage>
</organism>
<dbReference type="STRING" id="40149.A0A0E0C470"/>
<dbReference type="SUPFAM" id="SSF81383">
    <property type="entry name" value="F-box domain"/>
    <property type="match status" value="1"/>
</dbReference>
<dbReference type="InterPro" id="IPR055302">
    <property type="entry name" value="F-box_dom-containing"/>
</dbReference>
<feature type="domain" description="F-box" evidence="1">
    <location>
        <begin position="37"/>
        <end position="77"/>
    </location>
</feature>
<dbReference type="EnsemblPlants" id="OMERI01G19780.1">
    <property type="protein sequence ID" value="OMERI01G19780.1"/>
    <property type="gene ID" value="OMERI01G19780"/>
</dbReference>
<dbReference type="AlphaFoldDB" id="A0A0E0C470"/>
<proteinExistence type="predicted"/>
<evidence type="ECO:0000313" key="2">
    <source>
        <dbReference type="EnsemblPlants" id="OMERI01G19780.1"/>
    </source>
</evidence>
<dbReference type="InterPro" id="IPR032675">
    <property type="entry name" value="LRR_dom_sf"/>
</dbReference>
<name>A0A0E0C470_9ORYZ</name>
<dbReference type="SUPFAM" id="SSF52047">
    <property type="entry name" value="RNI-like"/>
    <property type="match status" value="1"/>
</dbReference>
<dbReference type="PANTHER" id="PTHR32141:SF179">
    <property type="entry name" value="F-BOX DOMAIN-CONTAINING PROTEIN"/>
    <property type="match status" value="1"/>
</dbReference>
<dbReference type="Gramene" id="OMERI01G19780.1">
    <property type="protein sequence ID" value="OMERI01G19780.1"/>
    <property type="gene ID" value="OMERI01G19780"/>
</dbReference>
<keyword evidence="3" id="KW-1185">Reference proteome</keyword>
<dbReference type="Pfam" id="PF24758">
    <property type="entry name" value="LRR_At5g56370"/>
    <property type="match status" value="1"/>
</dbReference>
<dbReference type="Pfam" id="PF00646">
    <property type="entry name" value="F-box"/>
    <property type="match status" value="1"/>
</dbReference>
<evidence type="ECO:0000259" key="1">
    <source>
        <dbReference type="SMART" id="SM00256"/>
    </source>
</evidence>